<sequence>MPHARQITLGLGHPREEYAASPPPPPTPSAPTDGIRIISPTVSQPPNLPPPPKPILPPIQPTHHEVFLLQPSSAPSPSSKPLLPPTGLPLPASPIRLITKSPGKESAGLAPVRTQGTTRIKRQAQKSPSKDAFFAAQKGERLKQRSPDELATPNGSEQSPESAGAQASSSRADSEASDDPKRKRFLCPQGCGKSFTRKNDVQRHLRSTAAHRDITTITEKSTFRCKYCNRILSRGDAARRHETEGACGKRTLPSERDKLAPVESQEDAQR</sequence>
<proteinExistence type="predicted"/>
<feature type="compositionally biased region" description="Pro residues" evidence="2">
    <location>
        <begin position="46"/>
        <end position="60"/>
    </location>
</feature>
<dbReference type="SUPFAM" id="SSF57667">
    <property type="entry name" value="beta-beta-alpha zinc fingers"/>
    <property type="match status" value="1"/>
</dbReference>
<organism evidence="4 5">
    <name type="scientific">Coprinopsis marcescibilis</name>
    <name type="common">Agaric fungus</name>
    <name type="synonym">Psathyrella marcescibilis</name>
    <dbReference type="NCBI Taxonomy" id="230819"/>
    <lineage>
        <taxon>Eukaryota</taxon>
        <taxon>Fungi</taxon>
        <taxon>Dikarya</taxon>
        <taxon>Basidiomycota</taxon>
        <taxon>Agaricomycotina</taxon>
        <taxon>Agaricomycetes</taxon>
        <taxon>Agaricomycetidae</taxon>
        <taxon>Agaricales</taxon>
        <taxon>Agaricineae</taxon>
        <taxon>Psathyrellaceae</taxon>
        <taxon>Coprinopsis</taxon>
    </lineage>
</organism>
<feature type="compositionally biased region" description="Low complexity" evidence="2">
    <location>
        <begin position="68"/>
        <end position="81"/>
    </location>
</feature>
<dbReference type="EMBL" id="ML210174">
    <property type="protein sequence ID" value="TFK26492.1"/>
    <property type="molecule type" value="Genomic_DNA"/>
</dbReference>
<dbReference type="Proteomes" id="UP000307440">
    <property type="component" value="Unassembled WGS sequence"/>
</dbReference>
<dbReference type="PROSITE" id="PS50157">
    <property type="entry name" value="ZINC_FINGER_C2H2_2"/>
    <property type="match status" value="1"/>
</dbReference>
<reference evidence="4 5" key="1">
    <citation type="journal article" date="2019" name="Nat. Ecol. Evol.">
        <title>Megaphylogeny resolves global patterns of mushroom evolution.</title>
        <authorList>
            <person name="Varga T."/>
            <person name="Krizsan K."/>
            <person name="Foldi C."/>
            <person name="Dima B."/>
            <person name="Sanchez-Garcia M."/>
            <person name="Sanchez-Ramirez S."/>
            <person name="Szollosi G.J."/>
            <person name="Szarkandi J.G."/>
            <person name="Papp V."/>
            <person name="Albert L."/>
            <person name="Andreopoulos W."/>
            <person name="Angelini C."/>
            <person name="Antonin V."/>
            <person name="Barry K.W."/>
            <person name="Bougher N.L."/>
            <person name="Buchanan P."/>
            <person name="Buyck B."/>
            <person name="Bense V."/>
            <person name="Catcheside P."/>
            <person name="Chovatia M."/>
            <person name="Cooper J."/>
            <person name="Damon W."/>
            <person name="Desjardin D."/>
            <person name="Finy P."/>
            <person name="Geml J."/>
            <person name="Haridas S."/>
            <person name="Hughes K."/>
            <person name="Justo A."/>
            <person name="Karasinski D."/>
            <person name="Kautmanova I."/>
            <person name="Kiss B."/>
            <person name="Kocsube S."/>
            <person name="Kotiranta H."/>
            <person name="LaButti K.M."/>
            <person name="Lechner B.E."/>
            <person name="Liimatainen K."/>
            <person name="Lipzen A."/>
            <person name="Lukacs Z."/>
            <person name="Mihaltcheva S."/>
            <person name="Morgado L.N."/>
            <person name="Niskanen T."/>
            <person name="Noordeloos M.E."/>
            <person name="Ohm R.A."/>
            <person name="Ortiz-Santana B."/>
            <person name="Ovrebo C."/>
            <person name="Racz N."/>
            <person name="Riley R."/>
            <person name="Savchenko A."/>
            <person name="Shiryaev A."/>
            <person name="Soop K."/>
            <person name="Spirin V."/>
            <person name="Szebenyi C."/>
            <person name="Tomsovsky M."/>
            <person name="Tulloss R.E."/>
            <person name="Uehling J."/>
            <person name="Grigoriev I.V."/>
            <person name="Vagvolgyi C."/>
            <person name="Papp T."/>
            <person name="Martin F.M."/>
            <person name="Miettinen O."/>
            <person name="Hibbett D.S."/>
            <person name="Nagy L.G."/>
        </authorList>
    </citation>
    <scope>NUCLEOTIDE SEQUENCE [LARGE SCALE GENOMIC DNA]</scope>
    <source>
        <strain evidence="4 5">CBS 121175</strain>
    </source>
</reference>
<dbReference type="Gene3D" id="3.30.160.60">
    <property type="entry name" value="Classic Zinc Finger"/>
    <property type="match status" value="1"/>
</dbReference>
<evidence type="ECO:0000259" key="3">
    <source>
        <dbReference type="PROSITE" id="PS50157"/>
    </source>
</evidence>
<name>A0A5C3L0K1_COPMA</name>
<dbReference type="Pfam" id="PF00096">
    <property type="entry name" value="zf-C2H2"/>
    <property type="match status" value="1"/>
</dbReference>
<evidence type="ECO:0000313" key="5">
    <source>
        <dbReference type="Proteomes" id="UP000307440"/>
    </source>
</evidence>
<feature type="region of interest" description="Disordered" evidence="2">
    <location>
        <begin position="237"/>
        <end position="270"/>
    </location>
</feature>
<keyword evidence="5" id="KW-1185">Reference proteome</keyword>
<dbReference type="AlphaFoldDB" id="A0A5C3L0K1"/>
<evidence type="ECO:0000313" key="4">
    <source>
        <dbReference type="EMBL" id="TFK26492.1"/>
    </source>
</evidence>
<accession>A0A5C3L0K1</accession>
<dbReference type="OrthoDB" id="654211at2759"/>
<keyword evidence="1" id="KW-0479">Metal-binding</keyword>
<keyword evidence="1" id="KW-0863">Zinc-finger</keyword>
<dbReference type="InterPro" id="IPR036236">
    <property type="entry name" value="Znf_C2H2_sf"/>
</dbReference>
<feature type="compositionally biased region" description="Pro residues" evidence="2">
    <location>
        <begin position="82"/>
        <end position="92"/>
    </location>
</feature>
<keyword evidence="1" id="KW-0862">Zinc</keyword>
<feature type="region of interest" description="Disordered" evidence="2">
    <location>
        <begin position="1"/>
        <end position="193"/>
    </location>
</feature>
<dbReference type="GO" id="GO:0008270">
    <property type="term" value="F:zinc ion binding"/>
    <property type="evidence" value="ECO:0007669"/>
    <property type="project" value="UniProtKB-KW"/>
</dbReference>
<evidence type="ECO:0000256" key="1">
    <source>
        <dbReference type="PROSITE-ProRule" id="PRU00042"/>
    </source>
</evidence>
<dbReference type="STRING" id="230819.A0A5C3L0K1"/>
<feature type="compositionally biased region" description="Basic and acidic residues" evidence="2">
    <location>
        <begin position="138"/>
        <end position="148"/>
    </location>
</feature>
<feature type="domain" description="C2H2-type" evidence="3">
    <location>
        <begin position="185"/>
        <end position="211"/>
    </location>
</feature>
<evidence type="ECO:0000256" key="2">
    <source>
        <dbReference type="SAM" id="MobiDB-lite"/>
    </source>
</evidence>
<gene>
    <name evidence="4" type="ORF">FA15DRAFT_276629</name>
</gene>
<feature type="compositionally biased region" description="Basic and acidic residues" evidence="2">
    <location>
        <begin position="172"/>
        <end position="181"/>
    </location>
</feature>
<protein>
    <recommendedName>
        <fullName evidence="3">C2H2-type domain-containing protein</fullName>
    </recommendedName>
</protein>
<dbReference type="InterPro" id="IPR013087">
    <property type="entry name" value="Znf_C2H2_type"/>
</dbReference>